<name>A0A699Z8X9_HAELA</name>
<evidence type="ECO:0000256" key="1">
    <source>
        <dbReference type="SAM" id="MobiDB-lite"/>
    </source>
</evidence>
<dbReference type="AlphaFoldDB" id="A0A699Z8X9"/>
<dbReference type="Proteomes" id="UP000485058">
    <property type="component" value="Unassembled WGS sequence"/>
</dbReference>
<feature type="region of interest" description="Disordered" evidence="1">
    <location>
        <begin position="24"/>
        <end position="54"/>
    </location>
</feature>
<gene>
    <name evidence="2" type="ORF">HaLaN_14781</name>
</gene>
<reference evidence="2 3" key="1">
    <citation type="submission" date="2020-02" db="EMBL/GenBank/DDBJ databases">
        <title>Draft genome sequence of Haematococcus lacustris strain NIES-144.</title>
        <authorList>
            <person name="Morimoto D."/>
            <person name="Nakagawa S."/>
            <person name="Yoshida T."/>
            <person name="Sawayama S."/>
        </authorList>
    </citation>
    <scope>NUCLEOTIDE SEQUENCE [LARGE SCALE GENOMIC DNA]</scope>
    <source>
        <strain evidence="2 3">NIES-144</strain>
    </source>
</reference>
<organism evidence="2 3">
    <name type="scientific">Haematococcus lacustris</name>
    <name type="common">Green alga</name>
    <name type="synonym">Haematococcus pluvialis</name>
    <dbReference type="NCBI Taxonomy" id="44745"/>
    <lineage>
        <taxon>Eukaryota</taxon>
        <taxon>Viridiplantae</taxon>
        <taxon>Chlorophyta</taxon>
        <taxon>core chlorophytes</taxon>
        <taxon>Chlorophyceae</taxon>
        <taxon>CS clade</taxon>
        <taxon>Chlamydomonadales</taxon>
        <taxon>Haematococcaceae</taxon>
        <taxon>Haematococcus</taxon>
    </lineage>
</organism>
<sequence length="168" mass="18341">MKEATRILWRLNMSQMTCLIHNASYTPSQGPQRAQHIHSRPTWGRGPAKTPTPIRTQPSLVHAPKRQIHPLPTVCNYASAPRLTPTTAAEEGGLDGELKALARALTGSLHINDASKPLPPPVWNHLLQGPTPVLKAAVPKCYVTCGSKADVVLCVRFAVAHRLKVYAR</sequence>
<comment type="caution">
    <text evidence="2">The sequence shown here is derived from an EMBL/GenBank/DDBJ whole genome shotgun (WGS) entry which is preliminary data.</text>
</comment>
<proteinExistence type="predicted"/>
<evidence type="ECO:0000313" key="3">
    <source>
        <dbReference type="Proteomes" id="UP000485058"/>
    </source>
</evidence>
<dbReference type="EMBL" id="BLLF01001241">
    <property type="protein sequence ID" value="GFH18045.1"/>
    <property type="molecule type" value="Genomic_DNA"/>
</dbReference>
<keyword evidence="3" id="KW-1185">Reference proteome</keyword>
<accession>A0A699Z8X9</accession>
<protein>
    <submittedName>
        <fullName evidence="2">Uncharacterized protein</fullName>
    </submittedName>
</protein>
<evidence type="ECO:0000313" key="2">
    <source>
        <dbReference type="EMBL" id="GFH18045.1"/>
    </source>
</evidence>
<feature type="non-terminal residue" evidence="2">
    <location>
        <position position="1"/>
    </location>
</feature>
<feature type="non-terminal residue" evidence="2">
    <location>
        <position position="168"/>
    </location>
</feature>